<dbReference type="AlphaFoldDB" id="A0A5C5V9W3"/>
<gene>
    <name evidence="1" type="ORF">KOR34_02390</name>
</gene>
<protein>
    <submittedName>
        <fullName evidence="1">Uncharacterized protein</fullName>
    </submittedName>
</protein>
<dbReference type="EMBL" id="SIHJ01000001">
    <property type="protein sequence ID" value="TWT35348.1"/>
    <property type="molecule type" value="Genomic_DNA"/>
</dbReference>
<accession>A0A5C5V9W3</accession>
<evidence type="ECO:0000313" key="2">
    <source>
        <dbReference type="Proteomes" id="UP000316714"/>
    </source>
</evidence>
<comment type="caution">
    <text evidence="1">The sequence shown here is derived from an EMBL/GenBank/DDBJ whole genome shotgun (WGS) entry which is preliminary data.</text>
</comment>
<organism evidence="1 2">
    <name type="scientific">Posidoniimonas corsicana</name>
    <dbReference type="NCBI Taxonomy" id="1938618"/>
    <lineage>
        <taxon>Bacteria</taxon>
        <taxon>Pseudomonadati</taxon>
        <taxon>Planctomycetota</taxon>
        <taxon>Planctomycetia</taxon>
        <taxon>Pirellulales</taxon>
        <taxon>Lacipirellulaceae</taxon>
        <taxon>Posidoniimonas</taxon>
    </lineage>
</organism>
<dbReference type="RefSeq" id="WP_146561448.1">
    <property type="nucleotide sequence ID" value="NZ_SIHJ01000001.1"/>
</dbReference>
<evidence type="ECO:0000313" key="1">
    <source>
        <dbReference type="EMBL" id="TWT35348.1"/>
    </source>
</evidence>
<reference evidence="1 2" key="1">
    <citation type="submission" date="2019-02" db="EMBL/GenBank/DDBJ databases">
        <title>Deep-cultivation of Planctomycetes and their phenomic and genomic characterization uncovers novel biology.</title>
        <authorList>
            <person name="Wiegand S."/>
            <person name="Jogler M."/>
            <person name="Boedeker C."/>
            <person name="Pinto D."/>
            <person name="Vollmers J."/>
            <person name="Rivas-Marin E."/>
            <person name="Kohn T."/>
            <person name="Peeters S.H."/>
            <person name="Heuer A."/>
            <person name="Rast P."/>
            <person name="Oberbeckmann S."/>
            <person name="Bunk B."/>
            <person name="Jeske O."/>
            <person name="Meyerdierks A."/>
            <person name="Storesund J.E."/>
            <person name="Kallscheuer N."/>
            <person name="Luecker S."/>
            <person name="Lage O.M."/>
            <person name="Pohl T."/>
            <person name="Merkel B.J."/>
            <person name="Hornburger P."/>
            <person name="Mueller R.-W."/>
            <person name="Bruemmer F."/>
            <person name="Labrenz M."/>
            <person name="Spormann A.M."/>
            <person name="Op Den Camp H."/>
            <person name="Overmann J."/>
            <person name="Amann R."/>
            <person name="Jetten M.S.M."/>
            <person name="Mascher T."/>
            <person name="Medema M.H."/>
            <person name="Devos D.P."/>
            <person name="Kaster A.-K."/>
            <person name="Ovreas L."/>
            <person name="Rohde M."/>
            <person name="Galperin M.Y."/>
            <person name="Jogler C."/>
        </authorList>
    </citation>
    <scope>NUCLEOTIDE SEQUENCE [LARGE SCALE GENOMIC DNA]</scope>
    <source>
        <strain evidence="1 2">KOR34</strain>
    </source>
</reference>
<keyword evidence="2" id="KW-1185">Reference proteome</keyword>
<sequence length="66" mass="7954">MPRHREITLKFPAVYQIGVPFATVRGNHQEVLIVTMDDEWLTDEQLREKAERVRRRLALRRERPTQ</sequence>
<name>A0A5C5V9W3_9BACT</name>
<dbReference type="Proteomes" id="UP000316714">
    <property type="component" value="Unassembled WGS sequence"/>
</dbReference>
<proteinExistence type="predicted"/>